<evidence type="ECO:0000313" key="2">
    <source>
        <dbReference type="EMBL" id="MPM96280.1"/>
    </source>
</evidence>
<dbReference type="AlphaFoldDB" id="A0A645E3D6"/>
<comment type="caution">
    <text evidence="2">The sequence shown here is derived from an EMBL/GenBank/DDBJ whole genome shotgun (WGS) entry which is preliminary data.</text>
</comment>
<dbReference type="EMBL" id="VSSQ01042668">
    <property type="protein sequence ID" value="MPM96280.1"/>
    <property type="molecule type" value="Genomic_DNA"/>
</dbReference>
<sequence>MLVLTPEGLESYEGNYDAYLAELDRLSGAETALDEGLTRTEAVKQRRRARVEQEKYEALKQAVAVAEQAVMHAEENLKRLEALAATPEVYADPEASRRNALSIREAKRQAEESYAGWEAAESALADFDSQET</sequence>
<feature type="coiled-coil region" evidence="1">
    <location>
        <begin position="9"/>
        <end position="83"/>
    </location>
</feature>
<gene>
    <name evidence="2" type="ORF">SDC9_143438</name>
</gene>
<keyword evidence="1" id="KW-0175">Coiled coil</keyword>
<proteinExistence type="predicted"/>
<reference evidence="2" key="1">
    <citation type="submission" date="2019-08" db="EMBL/GenBank/DDBJ databases">
        <authorList>
            <person name="Kucharzyk K."/>
            <person name="Murdoch R.W."/>
            <person name="Higgins S."/>
            <person name="Loffler F."/>
        </authorList>
    </citation>
    <scope>NUCLEOTIDE SEQUENCE</scope>
</reference>
<organism evidence="2">
    <name type="scientific">bioreactor metagenome</name>
    <dbReference type="NCBI Taxonomy" id="1076179"/>
    <lineage>
        <taxon>unclassified sequences</taxon>
        <taxon>metagenomes</taxon>
        <taxon>ecological metagenomes</taxon>
    </lineage>
</organism>
<evidence type="ECO:0000256" key="1">
    <source>
        <dbReference type="SAM" id="Coils"/>
    </source>
</evidence>
<accession>A0A645E3D6</accession>
<name>A0A645E3D6_9ZZZZ</name>
<protein>
    <recommendedName>
        <fullName evidence="3">ABC transporter Uup C-terminal domain-containing protein</fullName>
    </recommendedName>
</protein>
<evidence type="ECO:0008006" key="3">
    <source>
        <dbReference type="Google" id="ProtNLM"/>
    </source>
</evidence>